<feature type="compositionally biased region" description="Basic and acidic residues" evidence="1">
    <location>
        <begin position="8"/>
        <end position="21"/>
    </location>
</feature>
<accession>A0AAV5SX30</accession>
<dbReference type="AlphaFoldDB" id="A0AAV5SX30"/>
<proteinExistence type="predicted"/>
<protein>
    <submittedName>
        <fullName evidence="2">Uncharacterized protein</fullName>
    </submittedName>
</protein>
<evidence type="ECO:0000313" key="3">
    <source>
        <dbReference type="Proteomes" id="UP001432027"/>
    </source>
</evidence>
<dbReference type="EMBL" id="BTSX01000002">
    <property type="protein sequence ID" value="GMS85919.1"/>
    <property type="molecule type" value="Genomic_DNA"/>
</dbReference>
<organism evidence="2 3">
    <name type="scientific">Pristionchus entomophagus</name>
    <dbReference type="NCBI Taxonomy" id="358040"/>
    <lineage>
        <taxon>Eukaryota</taxon>
        <taxon>Metazoa</taxon>
        <taxon>Ecdysozoa</taxon>
        <taxon>Nematoda</taxon>
        <taxon>Chromadorea</taxon>
        <taxon>Rhabditida</taxon>
        <taxon>Rhabditina</taxon>
        <taxon>Diplogasteromorpha</taxon>
        <taxon>Diplogasteroidea</taxon>
        <taxon>Neodiplogasteridae</taxon>
        <taxon>Pristionchus</taxon>
    </lineage>
</organism>
<gene>
    <name evidence="2" type="ORF">PENTCL1PPCAC_8094</name>
</gene>
<comment type="caution">
    <text evidence="2">The sequence shown here is derived from an EMBL/GenBank/DDBJ whole genome shotgun (WGS) entry which is preliminary data.</text>
</comment>
<reference evidence="2" key="1">
    <citation type="submission" date="2023-10" db="EMBL/GenBank/DDBJ databases">
        <title>Genome assembly of Pristionchus species.</title>
        <authorList>
            <person name="Yoshida K."/>
            <person name="Sommer R.J."/>
        </authorList>
    </citation>
    <scope>NUCLEOTIDE SEQUENCE</scope>
    <source>
        <strain evidence="2">RS0144</strain>
    </source>
</reference>
<evidence type="ECO:0000313" key="2">
    <source>
        <dbReference type="EMBL" id="GMS85919.1"/>
    </source>
</evidence>
<feature type="non-terminal residue" evidence="2">
    <location>
        <position position="1"/>
    </location>
</feature>
<dbReference type="Proteomes" id="UP001432027">
    <property type="component" value="Unassembled WGS sequence"/>
</dbReference>
<feature type="region of interest" description="Disordered" evidence="1">
    <location>
        <begin position="92"/>
        <end position="117"/>
    </location>
</feature>
<name>A0AAV5SX30_9BILA</name>
<feature type="region of interest" description="Disordered" evidence="1">
    <location>
        <begin position="1"/>
        <end position="21"/>
    </location>
</feature>
<keyword evidence="3" id="KW-1185">Reference proteome</keyword>
<evidence type="ECO:0000256" key="1">
    <source>
        <dbReference type="SAM" id="MobiDB-lite"/>
    </source>
</evidence>
<sequence>AAEEGQTEGERKDGKEDETHETAQIRLLHHLGADDLHRLHVHGDYRRLRGVVMMAGCSIHGVGGLRERDRCNEKQYVVGFLVQSPNYEHTDGIAGSSSCSGRISRGGRGRSHHGNHR</sequence>
<feature type="compositionally biased region" description="Basic residues" evidence="1">
    <location>
        <begin position="105"/>
        <end position="117"/>
    </location>
</feature>